<protein>
    <recommendedName>
        <fullName evidence="4">HTH psq-type domain-containing protein</fullName>
    </recommendedName>
</protein>
<evidence type="ECO:0000256" key="1">
    <source>
        <dbReference type="SAM" id="MobiDB-lite"/>
    </source>
</evidence>
<proteinExistence type="predicted"/>
<dbReference type="Proteomes" id="UP001148838">
    <property type="component" value="Unassembled WGS sequence"/>
</dbReference>
<dbReference type="PANTHER" id="PTHR46601">
    <property type="entry name" value="ULP_PROTEASE DOMAIN-CONTAINING PROTEIN"/>
    <property type="match status" value="1"/>
</dbReference>
<dbReference type="EMBL" id="JAJSOF020000037">
    <property type="protein sequence ID" value="KAJ4428489.1"/>
    <property type="molecule type" value="Genomic_DNA"/>
</dbReference>
<name>A0ABQ8S3A1_PERAM</name>
<evidence type="ECO:0000313" key="2">
    <source>
        <dbReference type="EMBL" id="KAJ4428489.1"/>
    </source>
</evidence>
<comment type="caution">
    <text evidence="2">The sequence shown here is derived from an EMBL/GenBank/DDBJ whole genome shotgun (WGS) entry which is preliminary data.</text>
</comment>
<sequence length="319" mass="36703">MKKKNKNKNQKKKKGEFDFSRMSQHRLRGDKIVYRTSSSEDETDTEYIPPEGKSSCDSLDSSDELTDDFSGTNSAPSTGQRRNFTENRASKSAAWYSGEHHPMVTVSDNLDHTKHTVVAYMDRLLEEIPTEVNEVSVWSDGPSSQFKNRYIAASLKVLQEKHKLQVSSLIMAKRMYGVRKPQDITNAIAELKKNNIGLNECCRKYNIPKKTFTRHLMGQVKRGLKRQCGQNNVNGRDTALPIKVEDQLVSHILRFEELLFGLTITDVRKLAYDIIAANPHLSNRFNKQTKLDGKKWYYNFMSWHPNLSLHQTENISMTR</sequence>
<evidence type="ECO:0008006" key="4">
    <source>
        <dbReference type="Google" id="ProtNLM"/>
    </source>
</evidence>
<feature type="region of interest" description="Disordered" evidence="1">
    <location>
        <begin position="1"/>
        <end position="86"/>
    </location>
</feature>
<accession>A0ABQ8S3A1</accession>
<feature type="compositionally biased region" description="Polar residues" evidence="1">
    <location>
        <begin position="71"/>
        <end position="82"/>
    </location>
</feature>
<keyword evidence="3" id="KW-1185">Reference proteome</keyword>
<gene>
    <name evidence="2" type="ORF">ANN_24526</name>
</gene>
<dbReference type="PANTHER" id="PTHR46601:SF2">
    <property type="entry name" value="UBIQUITIN-LIKE PROTEASE FAMILY PROFILE DOMAIN-CONTAINING PROTEIN"/>
    <property type="match status" value="1"/>
</dbReference>
<reference evidence="2 3" key="1">
    <citation type="journal article" date="2022" name="Allergy">
        <title>Genome assembly and annotation of Periplaneta americana reveal a comprehensive cockroach allergen profile.</title>
        <authorList>
            <person name="Wang L."/>
            <person name="Xiong Q."/>
            <person name="Saelim N."/>
            <person name="Wang L."/>
            <person name="Nong W."/>
            <person name="Wan A.T."/>
            <person name="Shi M."/>
            <person name="Liu X."/>
            <person name="Cao Q."/>
            <person name="Hui J.H.L."/>
            <person name="Sookrung N."/>
            <person name="Leung T.F."/>
            <person name="Tungtrongchitr A."/>
            <person name="Tsui S.K.W."/>
        </authorList>
    </citation>
    <scope>NUCLEOTIDE SEQUENCE [LARGE SCALE GENOMIC DNA]</scope>
    <source>
        <strain evidence="2">PWHHKU_190912</strain>
    </source>
</reference>
<evidence type="ECO:0000313" key="3">
    <source>
        <dbReference type="Proteomes" id="UP001148838"/>
    </source>
</evidence>
<feature type="compositionally biased region" description="Basic residues" evidence="1">
    <location>
        <begin position="1"/>
        <end position="14"/>
    </location>
</feature>
<organism evidence="2 3">
    <name type="scientific">Periplaneta americana</name>
    <name type="common">American cockroach</name>
    <name type="synonym">Blatta americana</name>
    <dbReference type="NCBI Taxonomy" id="6978"/>
    <lineage>
        <taxon>Eukaryota</taxon>
        <taxon>Metazoa</taxon>
        <taxon>Ecdysozoa</taxon>
        <taxon>Arthropoda</taxon>
        <taxon>Hexapoda</taxon>
        <taxon>Insecta</taxon>
        <taxon>Pterygota</taxon>
        <taxon>Neoptera</taxon>
        <taxon>Polyneoptera</taxon>
        <taxon>Dictyoptera</taxon>
        <taxon>Blattodea</taxon>
        <taxon>Blattoidea</taxon>
        <taxon>Blattidae</taxon>
        <taxon>Blattinae</taxon>
        <taxon>Periplaneta</taxon>
    </lineage>
</organism>